<dbReference type="AlphaFoldDB" id="A0A6S6TU63"/>
<gene>
    <name evidence="1" type="ORF">HELGO_WM6573</name>
</gene>
<evidence type="ECO:0000313" key="1">
    <source>
        <dbReference type="EMBL" id="CAA6822924.1"/>
    </source>
</evidence>
<organism evidence="1">
    <name type="scientific">uncultured Thiotrichaceae bacterium</name>
    <dbReference type="NCBI Taxonomy" id="298394"/>
    <lineage>
        <taxon>Bacteria</taxon>
        <taxon>Pseudomonadati</taxon>
        <taxon>Pseudomonadota</taxon>
        <taxon>Gammaproteobacteria</taxon>
        <taxon>Thiotrichales</taxon>
        <taxon>Thiotrichaceae</taxon>
        <taxon>environmental samples</taxon>
    </lineage>
</organism>
<proteinExistence type="predicted"/>
<dbReference type="EMBL" id="CACVAY010000112">
    <property type="protein sequence ID" value="CAA6822924.1"/>
    <property type="molecule type" value="Genomic_DNA"/>
</dbReference>
<sequence>MKFLTEALETMKNGLAHSHAADYLSGSDKLKHIRDVNATDRAEHNLTAQSKQEAAIKRGNRQSIVMYLGSELPKPLMNYIIETCQSLDHDLKIVSFESKAMTESLVGPYQQALEDNNIQFEKVRLSGSPMEELNSYLKGHPEIAFLACKENGFLGRIYLSGNPVKFKLPVPVVVVTAEQSANASTDKKEDNVKAINAA</sequence>
<protein>
    <submittedName>
        <fullName evidence="1">Uncharacterized protein</fullName>
    </submittedName>
</protein>
<accession>A0A6S6TU63</accession>
<name>A0A6S6TU63_9GAMM</name>
<reference evidence="1" key="1">
    <citation type="submission" date="2020-01" db="EMBL/GenBank/DDBJ databases">
        <authorList>
            <person name="Meier V. D."/>
            <person name="Meier V D."/>
        </authorList>
    </citation>
    <scope>NUCLEOTIDE SEQUENCE</scope>
    <source>
        <strain evidence="1">HLG_WM_MAG_07</strain>
    </source>
</reference>